<evidence type="ECO:0000313" key="2">
    <source>
        <dbReference type="Proteomes" id="UP000237105"/>
    </source>
</evidence>
<sequence>MQLECSKLPSHLKNKTLKEEAAQNLVTYLCVCLQLYISQLYVQVPKRTSSLEGFLQGRAEVLLKTLSCQVWQFVLSYPIRVVSRHMYNKTYLLKFYLSEKAIQSEGRSESNATTHFPWLTSTSGLC</sequence>
<dbReference type="Proteomes" id="UP000237105">
    <property type="component" value="Unassembled WGS sequence"/>
</dbReference>
<reference evidence="2" key="1">
    <citation type="submission" date="2016-06" db="EMBL/GenBank/DDBJ databases">
        <title>Parallel loss of symbiosis genes in relatives of nitrogen-fixing non-legume Parasponia.</title>
        <authorList>
            <person name="Van Velzen R."/>
            <person name="Holmer R."/>
            <person name="Bu F."/>
            <person name="Rutten L."/>
            <person name="Van Zeijl A."/>
            <person name="Liu W."/>
            <person name="Santuari L."/>
            <person name="Cao Q."/>
            <person name="Sharma T."/>
            <person name="Shen D."/>
            <person name="Roswanjaya Y."/>
            <person name="Wardhani T."/>
            <person name="Kalhor M.S."/>
            <person name="Jansen J."/>
            <person name="Van den Hoogen J."/>
            <person name="Gungor B."/>
            <person name="Hartog M."/>
            <person name="Hontelez J."/>
            <person name="Verver J."/>
            <person name="Yang W.-C."/>
            <person name="Schijlen E."/>
            <person name="Repin R."/>
            <person name="Schilthuizen M."/>
            <person name="Schranz E."/>
            <person name="Heidstra R."/>
            <person name="Miyata K."/>
            <person name="Fedorova E."/>
            <person name="Kohlen W."/>
            <person name="Bisseling T."/>
            <person name="Smit S."/>
            <person name="Geurts R."/>
        </authorList>
    </citation>
    <scope>NUCLEOTIDE SEQUENCE [LARGE SCALE GENOMIC DNA]</scope>
    <source>
        <strain evidence="2">cv. WU1-14</strain>
    </source>
</reference>
<proteinExistence type="predicted"/>
<organism evidence="1 2">
    <name type="scientific">Parasponia andersonii</name>
    <name type="common">Sponia andersonii</name>
    <dbReference type="NCBI Taxonomy" id="3476"/>
    <lineage>
        <taxon>Eukaryota</taxon>
        <taxon>Viridiplantae</taxon>
        <taxon>Streptophyta</taxon>
        <taxon>Embryophyta</taxon>
        <taxon>Tracheophyta</taxon>
        <taxon>Spermatophyta</taxon>
        <taxon>Magnoliopsida</taxon>
        <taxon>eudicotyledons</taxon>
        <taxon>Gunneridae</taxon>
        <taxon>Pentapetalae</taxon>
        <taxon>rosids</taxon>
        <taxon>fabids</taxon>
        <taxon>Rosales</taxon>
        <taxon>Cannabaceae</taxon>
        <taxon>Parasponia</taxon>
    </lineage>
</organism>
<dbReference type="OrthoDB" id="10578563at2759"/>
<evidence type="ECO:0000313" key="1">
    <source>
        <dbReference type="EMBL" id="PON67085.1"/>
    </source>
</evidence>
<protein>
    <submittedName>
        <fullName evidence="1">Uncharacterized protein</fullName>
    </submittedName>
</protein>
<name>A0A2P5D1H6_PARAD</name>
<gene>
    <name evidence="1" type="ORF">PanWU01x14_104820</name>
</gene>
<accession>A0A2P5D1H6</accession>
<comment type="caution">
    <text evidence="1">The sequence shown here is derived from an EMBL/GenBank/DDBJ whole genome shotgun (WGS) entry which is preliminary data.</text>
</comment>
<dbReference type="EMBL" id="JXTB01000074">
    <property type="protein sequence ID" value="PON67085.1"/>
    <property type="molecule type" value="Genomic_DNA"/>
</dbReference>
<keyword evidence="2" id="KW-1185">Reference proteome</keyword>
<dbReference type="AlphaFoldDB" id="A0A2P5D1H6"/>